<dbReference type="Proteomes" id="UP001139971">
    <property type="component" value="Unassembled WGS sequence"/>
</dbReference>
<dbReference type="AlphaFoldDB" id="A0A9X3YPK4"/>
<evidence type="ECO:0000313" key="4">
    <source>
        <dbReference type="EMBL" id="MDC8014543.1"/>
    </source>
</evidence>
<accession>A0A9X3YPK4</accession>
<dbReference type="Pfam" id="PF00753">
    <property type="entry name" value="Lactamase_B"/>
    <property type="match status" value="1"/>
</dbReference>
<organism evidence="4 5">
    <name type="scientific">Tahibacter soli</name>
    <dbReference type="NCBI Taxonomy" id="2983605"/>
    <lineage>
        <taxon>Bacteria</taxon>
        <taxon>Pseudomonadati</taxon>
        <taxon>Pseudomonadota</taxon>
        <taxon>Gammaproteobacteria</taxon>
        <taxon>Lysobacterales</taxon>
        <taxon>Rhodanobacteraceae</taxon>
        <taxon>Tahibacter</taxon>
    </lineage>
</organism>
<keyword evidence="5" id="KW-1185">Reference proteome</keyword>
<dbReference type="CDD" id="cd07710">
    <property type="entry name" value="arylsulfatase_Sdsa1-like_MBL-fold"/>
    <property type="match status" value="1"/>
</dbReference>
<dbReference type="GO" id="GO:0018741">
    <property type="term" value="F:linear primary-alkylsulfatase activity"/>
    <property type="evidence" value="ECO:0007669"/>
    <property type="project" value="InterPro"/>
</dbReference>
<evidence type="ECO:0000313" key="5">
    <source>
        <dbReference type="Proteomes" id="UP001139971"/>
    </source>
</evidence>
<dbReference type="EMBL" id="JAOVZO020000018">
    <property type="protein sequence ID" value="MDC8014543.1"/>
    <property type="molecule type" value="Genomic_DNA"/>
</dbReference>
<dbReference type="InterPro" id="IPR052195">
    <property type="entry name" value="Bact_Alkyl/Aryl-Sulfatase"/>
</dbReference>
<dbReference type="InterPro" id="IPR036866">
    <property type="entry name" value="RibonucZ/Hydroxyglut_hydro"/>
</dbReference>
<feature type="chain" id="PRO_5040727475" evidence="1">
    <location>
        <begin position="24"/>
        <end position="801"/>
    </location>
</feature>
<evidence type="ECO:0000259" key="2">
    <source>
        <dbReference type="Pfam" id="PF00753"/>
    </source>
</evidence>
<feature type="domain" description="Alkyl sulfatase dimerisation" evidence="3">
    <location>
        <begin position="475"/>
        <end position="525"/>
    </location>
</feature>
<reference evidence="4" key="1">
    <citation type="submission" date="2023-02" db="EMBL/GenBank/DDBJ databases">
        <title>Tahibacter soli sp. nov. isolated from soil.</title>
        <authorList>
            <person name="Baek J.H."/>
            <person name="Lee J.K."/>
            <person name="Choi D.G."/>
            <person name="Jeon C.O."/>
        </authorList>
    </citation>
    <scope>NUCLEOTIDE SEQUENCE</scope>
    <source>
        <strain evidence="4">BL</strain>
    </source>
</reference>
<evidence type="ECO:0000256" key="1">
    <source>
        <dbReference type="SAM" id="SignalP"/>
    </source>
</evidence>
<dbReference type="GO" id="GO:0046983">
    <property type="term" value="F:protein dimerization activity"/>
    <property type="evidence" value="ECO:0007669"/>
    <property type="project" value="InterPro"/>
</dbReference>
<proteinExistence type="predicted"/>
<dbReference type="Pfam" id="PF14863">
    <property type="entry name" value="Alkyl_sulf_dimr"/>
    <property type="match status" value="2"/>
</dbReference>
<dbReference type="InterPro" id="IPR038536">
    <property type="entry name" value="Alkyl/aryl-sulf_dimr_sf"/>
</dbReference>
<evidence type="ECO:0000259" key="3">
    <source>
        <dbReference type="Pfam" id="PF14863"/>
    </source>
</evidence>
<dbReference type="PANTHER" id="PTHR43223">
    <property type="entry name" value="ALKYL/ARYL-SULFATASE"/>
    <property type="match status" value="1"/>
</dbReference>
<gene>
    <name evidence="4" type="ORF">OD750_018515</name>
</gene>
<dbReference type="InterPro" id="IPR029228">
    <property type="entry name" value="Alkyl_sulf_dimr"/>
</dbReference>
<dbReference type="Gene3D" id="1.25.40.880">
    <property type="entry name" value="Alkyl sulfatase, dimerisation domain"/>
    <property type="match status" value="1"/>
</dbReference>
<dbReference type="RefSeq" id="WP_263542240.1">
    <property type="nucleotide sequence ID" value="NZ_JAOVZO020000018.1"/>
</dbReference>
<name>A0A9X3YPK4_9GAMM</name>
<feature type="domain" description="Metallo-beta-lactamase" evidence="2">
    <location>
        <begin position="147"/>
        <end position="194"/>
    </location>
</feature>
<dbReference type="GO" id="GO:0018909">
    <property type="term" value="P:dodecyl sulfate metabolic process"/>
    <property type="evidence" value="ECO:0007669"/>
    <property type="project" value="InterPro"/>
</dbReference>
<feature type="signal peptide" evidence="1">
    <location>
        <begin position="1"/>
        <end position="23"/>
    </location>
</feature>
<comment type="caution">
    <text evidence="4">The sequence shown here is derived from an EMBL/GenBank/DDBJ whole genome shotgun (WGS) entry which is preliminary data.</text>
</comment>
<dbReference type="InterPro" id="IPR001279">
    <property type="entry name" value="Metallo-B-lactamas"/>
</dbReference>
<feature type="domain" description="Alkyl sulfatase dimerisation" evidence="3">
    <location>
        <begin position="543"/>
        <end position="632"/>
    </location>
</feature>
<dbReference type="InterPro" id="IPR044097">
    <property type="entry name" value="Bds1/SdsA1_MBL-fold"/>
</dbReference>
<dbReference type="Gene3D" id="3.60.15.30">
    <property type="entry name" value="Metallo-beta-lactamase domain"/>
    <property type="match status" value="1"/>
</dbReference>
<dbReference type="SUPFAM" id="SSF56281">
    <property type="entry name" value="Metallo-hydrolase/oxidoreductase"/>
    <property type="match status" value="1"/>
</dbReference>
<keyword evidence="1" id="KW-0732">Signal</keyword>
<protein>
    <submittedName>
        <fullName evidence="4">Alkyl sulfatase dimerization domain-containing protein</fullName>
    </submittedName>
</protein>
<dbReference type="PANTHER" id="PTHR43223:SF2">
    <property type="entry name" value="METALLO-BETA-LACTAMASE DOMAIN-CONTAINING PROTEIN"/>
    <property type="match status" value="1"/>
</dbReference>
<sequence length="801" mass="86913">MRLRLRLAALLIGVFAAGPPAFAAPSDKPRPAPDVGIVPANTLLAQHSNWFSPAKIYDLAKEHYPLPRYPADLRYEVYSAVGFDLANTILIKGPNRDANGNRELIVIDTLGNPEVTHRTVRAFREQGVLPRCPAYEFGQPVPAACRLPLRAVIYTHNHIDHTFGVWGWLGAADRPPCPVADPNVAGADTLFDTATDARDCVAVIGQAKINDGVGTTALVTGTIIDARSSYMYGSFIPRNHVNSGIGPAEKGAVIEVDGKKVLVNGSYRMPSRTFSDELKVIAAGVQMQLVYVPSETNDELAVFLPDRRNRKGDPPADDDWSGPGLLQSAEVIQGPSFPNLYSLRGTAYRDPTNWFRSVDRLRQFDAWCMLPSHGPPLCEAANIQRLLKNFRDAIQFTHDQTIRWMNKGYTMNELAPLVEDIYLTAGQHDYLMGNLDEVRPIKNAKVRANRCPEGATPVVPPHQAVPPKQDCVNPRDYLRPFYGSVVQAVREIYVGSVGWYQADPVALRPTPPKRLAQKTLALMCVPDKGANGAMICGDAAVNRASADALAEADALKAAGKEAESVAQYEWAAELATIVVRAYADPSAPDAAPSSPALKTAQALKARAFLGLAEPELNPNWRNFYITAAHELQGLPLPSDIKGGLVAPGVIGALPAGSWVNSLTMRLRAEITAKQAIDKTFGFWFPVEGNQGFGAQGYVLHVRYGIAEFIEETPRGAALSESEVAATDYGISMTKPALDALLLAEARGQAQFKEAWDAATRSGQIRCLKSDADDTACLDAFVAHFTGWFDPKPTALPPLADR</sequence>